<dbReference type="Gene3D" id="2.130.10.130">
    <property type="entry name" value="Integrin alpha, N-terminal"/>
    <property type="match status" value="4"/>
</dbReference>
<keyword evidence="4" id="KW-0325">Glycoprotein</keyword>
<reference evidence="6 7" key="1">
    <citation type="submission" date="2023-11" db="EMBL/GenBank/DDBJ databases">
        <title>Actinomadura monticuli sp. nov., isolated from volcanic ash.</title>
        <authorList>
            <person name="Lee S.D."/>
            <person name="Yang H."/>
            <person name="Kim I.S."/>
        </authorList>
    </citation>
    <scope>NUCLEOTIDE SEQUENCE [LARGE SCALE GENOMIC DNA]</scope>
    <source>
        <strain evidence="6 7">DSM 45346</strain>
    </source>
</reference>
<feature type="chain" id="PRO_5045768699" evidence="5">
    <location>
        <begin position="34"/>
        <end position="469"/>
    </location>
</feature>
<evidence type="ECO:0000313" key="7">
    <source>
        <dbReference type="Proteomes" id="UP001569904"/>
    </source>
</evidence>
<protein>
    <submittedName>
        <fullName evidence="6">FG-GAP-like repeat-containing protein</fullName>
    </submittedName>
</protein>
<keyword evidence="7" id="KW-1185">Reference proteome</keyword>
<dbReference type="PROSITE" id="PS51318">
    <property type="entry name" value="TAT"/>
    <property type="match status" value="1"/>
</dbReference>
<dbReference type="Pfam" id="PF01839">
    <property type="entry name" value="FG-GAP"/>
    <property type="match status" value="5"/>
</dbReference>
<dbReference type="EMBL" id="JAXCEH010000034">
    <property type="protein sequence ID" value="MFA1558754.1"/>
    <property type="molecule type" value="Genomic_DNA"/>
</dbReference>
<dbReference type="PROSITE" id="PS51470">
    <property type="entry name" value="FG_GAP"/>
    <property type="match status" value="2"/>
</dbReference>
<evidence type="ECO:0000256" key="2">
    <source>
        <dbReference type="ARBA" id="ARBA00022737"/>
    </source>
</evidence>
<dbReference type="InterPro" id="IPR006311">
    <property type="entry name" value="TAT_signal"/>
</dbReference>
<dbReference type="SMART" id="SM00191">
    <property type="entry name" value="Int_alpha"/>
    <property type="match status" value="5"/>
</dbReference>
<evidence type="ECO:0000256" key="3">
    <source>
        <dbReference type="ARBA" id="ARBA00022801"/>
    </source>
</evidence>
<dbReference type="PANTHER" id="PTHR23221:SF7">
    <property type="entry name" value="PHOSPHATIDYLINOSITOL-GLYCAN-SPECIFIC PHOSPHOLIPASE D"/>
    <property type="match status" value="1"/>
</dbReference>
<keyword evidence="2" id="KW-0677">Repeat</keyword>
<dbReference type="RefSeq" id="WP_371945771.1">
    <property type="nucleotide sequence ID" value="NZ_JAXCEH010000034.1"/>
</dbReference>
<evidence type="ECO:0000256" key="1">
    <source>
        <dbReference type="ARBA" id="ARBA00022729"/>
    </source>
</evidence>
<evidence type="ECO:0000256" key="4">
    <source>
        <dbReference type="ARBA" id="ARBA00023180"/>
    </source>
</evidence>
<evidence type="ECO:0000313" key="6">
    <source>
        <dbReference type="EMBL" id="MFA1558754.1"/>
    </source>
</evidence>
<organism evidence="6 7">
    <name type="scientific">Actinomadura chokoriensis</name>
    <dbReference type="NCBI Taxonomy" id="454156"/>
    <lineage>
        <taxon>Bacteria</taxon>
        <taxon>Bacillati</taxon>
        <taxon>Actinomycetota</taxon>
        <taxon>Actinomycetes</taxon>
        <taxon>Streptosporangiales</taxon>
        <taxon>Thermomonosporaceae</taxon>
        <taxon>Actinomadura</taxon>
    </lineage>
</organism>
<dbReference type="Proteomes" id="UP001569904">
    <property type="component" value="Unassembled WGS sequence"/>
</dbReference>
<dbReference type="InterPro" id="IPR028994">
    <property type="entry name" value="Integrin_alpha_N"/>
</dbReference>
<sequence>MTRQDRRRRTAALAAFTAVAAGTAWLTALPAQAAPRVPAMPGDFNGDGRRDLALGSPSGTVSGLTAAGFVTVVYGGSSGPDAAKRQVITQDSAGMPGVPESYDRFGSSLASADFDMDGYADLAVVAEGENNQSPIPGGWITIIYGSANGLSSRAVGFGEGAVTVSAADFDHDGKPDLAAGHAGAFAVYRNLAAGDVNGAVTGIGQGEGEAPTVATTAADFTGDGYADLAIGIEWPPIAGDDHWLRLNVYPGSASGVAGTPAFTTTGVTVESLAAGDVNGDGKADLVVGAADRPGGEVRVYPGAASGLGDPTVIDQDTEGVPDTQEPNDAFGKSVAVGDVNGDGRADVAVGAPDEAIGTTARAGAATVLYGGPDGVTGAGAQMFSQDTDGVPGGSEQNDHFGSQVALADLNGDGKAELTVGVAGENGSEGSLYMLGGTASGVTVSGIKVFSTASLGIQGRSASLGGVVLP</sequence>
<comment type="caution">
    <text evidence="6">The sequence shown here is derived from an EMBL/GenBank/DDBJ whole genome shotgun (WGS) entry which is preliminary data.</text>
</comment>
<keyword evidence="3" id="KW-0378">Hydrolase</keyword>
<dbReference type="InterPro" id="IPR013519">
    <property type="entry name" value="Int_alpha_beta-p"/>
</dbReference>
<name>A0ABV4R8N3_9ACTN</name>
<dbReference type="PANTHER" id="PTHR23221">
    <property type="entry name" value="GLYCOSYLPHOSPHATIDYLINOSITOL PHOSPHOLIPASE D"/>
    <property type="match status" value="1"/>
</dbReference>
<proteinExistence type="predicted"/>
<keyword evidence="1 5" id="KW-0732">Signal</keyword>
<dbReference type="SUPFAM" id="SSF69318">
    <property type="entry name" value="Integrin alpha N-terminal domain"/>
    <property type="match status" value="1"/>
</dbReference>
<feature type="signal peptide" evidence="5">
    <location>
        <begin position="1"/>
        <end position="33"/>
    </location>
</feature>
<accession>A0ABV4R8N3</accession>
<evidence type="ECO:0000256" key="5">
    <source>
        <dbReference type="SAM" id="SignalP"/>
    </source>
</evidence>
<gene>
    <name evidence="6" type="ORF">SM436_34105</name>
</gene>
<dbReference type="PRINTS" id="PR01185">
    <property type="entry name" value="INTEGRINA"/>
</dbReference>
<dbReference type="InterPro" id="IPR000413">
    <property type="entry name" value="Integrin_alpha"/>
</dbReference>
<dbReference type="InterPro" id="IPR013517">
    <property type="entry name" value="FG-GAP"/>
</dbReference>
<dbReference type="Pfam" id="PF13517">
    <property type="entry name" value="FG-GAP_3"/>
    <property type="match status" value="1"/>
</dbReference>